<dbReference type="KEGG" id="dgr:6566914"/>
<evidence type="ECO:0000313" key="9">
    <source>
        <dbReference type="Proteomes" id="UP000001070"/>
    </source>
</evidence>
<dbReference type="PhylomeDB" id="B4JQU2"/>
<evidence type="ECO:0000256" key="6">
    <source>
        <dbReference type="ARBA" id="ARBA00023180"/>
    </source>
</evidence>
<dbReference type="InParanoid" id="B4JQU2"/>
<dbReference type="EMBL" id="CH916372">
    <property type="protein sequence ID" value="EDV99272.1"/>
    <property type="molecule type" value="Genomic_DNA"/>
</dbReference>
<dbReference type="eggNOG" id="KOG4331">
    <property type="taxonomic scope" value="Eukaryota"/>
</dbReference>
<evidence type="ECO:0000256" key="1">
    <source>
        <dbReference type="ARBA" id="ARBA00004141"/>
    </source>
</evidence>
<keyword evidence="4 7" id="KW-1133">Transmembrane helix</keyword>
<dbReference type="OMA" id="SHINEMR"/>
<evidence type="ECO:0000256" key="4">
    <source>
        <dbReference type="ARBA" id="ARBA00022989"/>
    </source>
</evidence>
<reference evidence="8 9" key="1">
    <citation type="journal article" date="2007" name="Nature">
        <title>Evolution of genes and genomes on the Drosophila phylogeny.</title>
        <authorList>
            <consortium name="Drosophila 12 Genomes Consortium"/>
            <person name="Clark A.G."/>
            <person name="Eisen M.B."/>
            <person name="Smith D.R."/>
            <person name="Bergman C.M."/>
            <person name="Oliver B."/>
            <person name="Markow T.A."/>
            <person name="Kaufman T.C."/>
            <person name="Kellis M."/>
            <person name="Gelbart W."/>
            <person name="Iyer V.N."/>
            <person name="Pollard D.A."/>
            <person name="Sackton T.B."/>
            <person name="Larracuente A.M."/>
            <person name="Singh N.D."/>
            <person name="Abad J.P."/>
            <person name="Abt D.N."/>
            <person name="Adryan B."/>
            <person name="Aguade M."/>
            <person name="Akashi H."/>
            <person name="Anderson W.W."/>
            <person name="Aquadro C.F."/>
            <person name="Ardell D.H."/>
            <person name="Arguello R."/>
            <person name="Artieri C.G."/>
            <person name="Barbash D.A."/>
            <person name="Barker D."/>
            <person name="Barsanti P."/>
            <person name="Batterham P."/>
            <person name="Batzoglou S."/>
            <person name="Begun D."/>
            <person name="Bhutkar A."/>
            <person name="Blanco E."/>
            <person name="Bosak S.A."/>
            <person name="Bradley R.K."/>
            <person name="Brand A.D."/>
            <person name="Brent M.R."/>
            <person name="Brooks A.N."/>
            <person name="Brown R.H."/>
            <person name="Butlin R.K."/>
            <person name="Caggese C."/>
            <person name="Calvi B.R."/>
            <person name="Bernardo de Carvalho A."/>
            <person name="Caspi A."/>
            <person name="Castrezana S."/>
            <person name="Celniker S.E."/>
            <person name="Chang J.L."/>
            <person name="Chapple C."/>
            <person name="Chatterji S."/>
            <person name="Chinwalla A."/>
            <person name="Civetta A."/>
            <person name="Clifton S.W."/>
            <person name="Comeron J.M."/>
            <person name="Costello J.C."/>
            <person name="Coyne J.A."/>
            <person name="Daub J."/>
            <person name="David R.G."/>
            <person name="Delcher A.L."/>
            <person name="Delehaunty K."/>
            <person name="Do C.B."/>
            <person name="Ebling H."/>
            <person name="Edwards K."/>
            <person name="Eickbush T."/>
            <person name="Evans J.D."/>
            <person name="Filipski A."/>
            <person name="Findeiss S."/>
            <person name="Freyhult E."/>
            <person name="Fulton L."/>
            <person name="Fulton R."/>
            <person name="Garcia A.C."/>
            <person name="Gardiner A."/>
            <person name="Garfield D.A."/>
            <person name="Garvin B.E."/>
            <person name="Gibson G."/>
            <person name="Gilbert D."/>
            <person name="Gnerre S."/>
            <person name="Godfrey J."/>
            <person name="Good R."/>
            <person name="Gotea V."/>
            <person name="Gravely B."/>
            <person name="Greenberg A.J."/>
            <person name="Griffiths-Jones S."/>
            <person name="Gross S."/>
            <person name="Guigo R."/>
            <person name="Gustafson E.A."/>
            <person name="Haerty W."/>
            <person name="Hahn M.W."/>
            <person name="Halligan D.L."/>
            <person name="Halpern A.L."/>
            <person name="Halter G.M."/>
            <person name="Han M.V."/>
            <person name="Heger A."/>
            <person name="Hillier L."/>
            <person name="Hinrichs A.S."/>
            <person name="Holmes I."/>
            <person name="Hoskins R.A."/>
            <person name="Hubisz M.J."/>
            <person name="Hultmark D."/>
            <person name="Huntley M.A."/>
            <person name="Jaffe D.B."/>
            <person name="Jagadeeshan S."/>
            <person name="Jeck W.R."/>
            <person name="Johnson J."/>
            <person name="Jones C.D."/>
            <person name="Jordan W.C."/>
            <person name="Karpen G.H."/>
            <person name="Kataoka E."/>
            <person name="Keightley P.D."/>
            <person name="Kheradpour P."/>
            <person name="Kirkness E.F."/>
            <person name="Koerich L.B."/>
            <person name="Kristiansen K."/>
            <person name="Kudrna D."/>
            <person name="Kulathinal R.J."/>
            <person name="Kumar S."/>
            <person name="Kwok R."/>
            <person name="Lander E."/>
            <person name="Langley C.H."/>
            <person name="Lapoint R."/>
            <person name="Lazzaro B.P."/>
            <person name="Lee S.J."/>
            <person name="Levesque L."/>
            <person name="Li R."/>
            <person name="Lin C.F."/>
            <person name="Lin M.F."/>
            <person name="Lindblad-Toh K."/>
            <person name="Llopart A."/>
            <person name="Long M."/>
            <person name="Low L."/>
            <person name="Lozovsky E."/>
            <person name="Lu J."/>
            <person name="Luo M."/>
            <person name="Machado C.A."/>
            <person name="Makalowski W."/>
            <person name="Marzo M."/>
            <person name="Matsuda M."/>
            <person name="Matzkin L."/>
            <person name="McAllister B."/>
            <person name="McBride C.S."/>
            <person name="McKernan B."/>
            <person name="McKernan K."/>
            <person name="Mendez-Lago M."/>
            <person name="Minx P."/>
            <person name="Mollenhauer M.U."/>
            <person name="Montooth K."/>
            <person name="Mount S.M."/>
            <person name="Mu X."/>
            <person name="Myers E."/>
            <person name="Negre B."/>
            <person name="Newfeld S."/>
            <person name="Nielsen R."/>
            <person name="Noor M.A."/>
            <person name="O'Grady P."/>
            <person name="Pachter L."/>
            <person name="Papaceit M."/>
            <person name="Parisi M.J."/>
            <person name="Parisi M."/>
            <person name="Parts L."/>
            <person name="Pedersen J.S."/>
            <person name="Pesole G."/>
            <person name="Phillippy A.M."/>
            <person name="Ponting C.P."/>
            <person name="Pop M."/>
            <person name="Porcelli D."/>
            <person name="Powell J.R."/>
            <person name="Prohaska S."/>
            <person name="Pruitt K."/>
            <person name="Puig M."/>
            <person name="Quesneville H."/>
            <person name="Ram K.R."/>
            <person name="Rand D."/>
            <person name="Rasmussen M.D."/>
            <person name="Reed L.K."/>
            <person name="Reenan R."/>
            <person name="Reily A."/>
            <person name="Remington K.A."/>
            <person name="Rieger T.T."/>
            <person name="Ritchie M.G."/>
            <person name="Robin C."/>
            <person name="Rogers Y.H."/>
            <person name="Rohde C."/>
            <person name="Rozas J."/>
            <person name="Rubenfield M.J."/>
            <person name="Ruiz A."/>
            <person name="Russo S."/>
            <person name="Salzberg S.L."/>
            <person name="Sanchez-Gracia A."/>
            <person name="Saranga D.J."/>
            <person name="Sato H."/>
            <person name="Schaeffer S.W."/>
            <person name="Schatz M.C."/>
            <person name="Schlenke T."/>
            <person name="Schwartz R."/>
            <person name="Segarra C."/>
            <person name="Singh R.S."/>
            <person name="Sirot L."/>
            <person name="Sirota M."/>
            <person name="Sisneros N.B."/>
            <person name="Smith C.D."/>
            <person name="Smith T.F."/>
            <person name="Spieth J."/>
            <person name="Stage D.E."/>
            <person name="Stark A."/>
            <person name="Stephan W."/>
            <person name="Strausberg R.L."/>
            <person name="Strempel S."/>
            <person name="Sturgill D."/>
            <person name="Sutton G."/>
            <person name="Sutton G.G."/>
            <person name="Tao W."/>
            <person name="Teichmann S."/>
            <person name="Tobari Y.N."/>
            <person name="Tomimura Y."/>
            <person name="Tsolas J.M."/>
            <person name="Valente V.L."/>
            <person name="Venter E."/>
            <person name="Venter J.C."/>
            <person name="Vicario S."/>
            <person name="Vieira F.G."/>
            <person name="Vilella A.J."/>
            <person name="Villasante A."/>
            <person name="Walenz B."/>
            <person name="Wang J."/>
            <person name="Wasserman M."/>
            <person name="Watts T."/>
            <person name="Wilson D."/>
            <person name="Wilson R.K."/>
            <person name="Wing R.A."/>
            <person name="Wolfner M.F."/>
            <person name="Wong A."/>
            <person name="Wong G.K."/>
            <person name="Wu C.I."/>
            <person name="Wu G."/>
            <person name="Yamamoto D."/>
            <person name="Yang H.P."/>
            <person name="Yang S.P."/>
            <person name="Yorke J.A."/>
            <person name="Yoshida K."/>
            <person name="Zdobnov E."/>
            <person name="Zhang P."/>
            <person name="Zhang Y."/>
            <person name="Zimin A.V."/>
            <person name="Baldwin J."/>
            <person name="Abdouelleil A."/>
            <person name="Abdulkadir J."/>
            <person name="Abebe A."/>
            <person name="Abera B."/>
            <person name="Abreu J."/>
            <person name="Acer S.C."/>
            <person name="Aftuck L."/>
            <person name="Alexander A."/>
            <person name="An P."/>
            <person name="Anderson E."/>
            <person name="Anderson S."/>
            <person name="Arachi H."/>
            <person name="Azer M."/>
            <person name="Bachantsang P."/>
            <person name="Barry A."/>
            <person name="Bayul T."/>
            <person name="Berlin A."/>
            <person name="Bessette D."/>
            <person name="Bloom T."/>
            <person name="Blye J."/>
            <person name="Boguslavskiy L."/>
            <person name="Bonnet C."/>
            <person name="Boukhgalter B."/>
            <person name="Bourzgui I."/>
            <person name="Brown A."/>
            <person name="Cahill P."/>
            <person name="Channer S."/>
            <person name="Cheshatsang Y."/>
            <person name="Chuda L."/>
            <person name="Citroen M."/>
            <person name="Collymore A."/>
            <person name="Cooke P."/>
            <person name="Costello M."/>
            <person name="D'Aco K."/>
            <person name="Daza R."/>
            <person name="De Haan G."/>
            <person name="DeGray S."/>
            <person name="DeMaso C."/>
            <person name="Dhargay N."/>
            <person name="Dooley K."/>
            <person name="Dooley E."/>
            <person name="Doricent M."/>
            <person name="Dorje P."/>
            <person name="Dorjee K."/>
            <person name="Dupes A."/>
            <person name="Elong R."/>
            <person name="Falk J."/>
            <person name="Farina A."/>
            <person name="Faro S."/>
            <person name="Ferguson D."/>
            <person name="Fisher S."/>
            <person name="Foley C.D."/>
            <person name="Franke A."/>
            <person name="Friedrich D."/>
            <person name="Gadbois L."/>
            <person name="Gearin G."/>
            <person name="Gearin C.R."/>
            <person name="Giannoukos G."/>
            <person name="Goode T."/>
            <person name="Graham J."/>
            <person name="Grandbois E."/>
            <person name="Grewal S."/>
            <person name="Gyaltsen K."/>
            <person name="Hafez N."/>
            <person name="Hagos B."/>
            <person name="Hall J."/>
            <person name="Henson C."/>
            <person name="Hollinger A."/>
            <person name="Honan T."/>
            <person name="Huard M.D."/>
            <person name="Hughes L."/>
            <person name="Hurhula B."/>
            <person name="Husby M.E."/>
            <person name="Kamat A."/>
            <person name="Kanga B."/>
            <person name="Kashin S."/>
            <person name="Khazanovich D."/>
            <person name="Kisner P."/>
            <person name="Lance K."/>
            <person name="Lara M."/>
            <person name="Lee W."/>
            <person name="Lennon N."/>
            <person name="Letendre F."/>
            <person name="LeVine R."/>
            <person name="Lipovsky A."/>
            <person name="Liu X."/>
            <person name="Liu J."/>
            <person name="Liu S."/>
            <person name="Lokyitsang T."/>
            <person name="Lokyitsang Y."/>
            <person name="Lubonja R."/>
            <person name="Lui A."/>
            <person name="MacDonald P."/>
            <person name="Magnisalis V."/>
            <person name="Maru K."/>
            <person name="Matthews C."/>
            <person name="McCusker W."/>
            <person name="McDonough S."/>
            <person name="Mehta T."/>
            <person name="Meldrim J."/>
            <person name="Meneus L."/>
            <person name="Mihai O."/>
            <person name="Mihalev A."/>
            <person name="Mihova T."/>
            <person name="Mittelman R."/>
            <person name="Mlenga V."/>
            <person name="Montmayeur A."/>
            <person name="Mulrain L."/>
            <person name="Navidi A."/>
            <person name="Naylor J."/>
            <person name="Negash T."/>
            <person name="Nguyen T."/>
            <person name="Nguyen N."/>
            <person name="Nicol R."/>
            <person name="Norbu C."/>
            <person name="Norbu N."/>
            <person name="Novod N."/>
            <person name="O'Neill B."/>
            <person name="Osman S."/>
            <person name="Markiewicz E."/>
            <person name="Oyono O.L."/>
            <person name="Patti C."/>
            <person name="Phunkhang P."/>
            <person name="Pierre F."/>
            <person name="Priest M."/>
            <person name="Raghuraman S."/>
            <person name="Rege F."/>
            <person name="Reyes R."/>
            <person name="Rise C."/>
            <person name="Rogov P."/>
            <person name="Ross K."/>
            <person name="Ryan E."/>
            <person name="Settipalli S."/>
            <person name="Shea T."/>
            <person name="Sherpa N."/>
            <person name="Shi L."/>
            <person name="Shih D."/>
            <person name="Sparrow T."/>
            <person name="Spaulding J."/>
            <person name="Stalker J."/>
            <person name="Stange-Thomann N."/>
            <person name="Stavropoulos S."/>
            <person name="Stone C."/>
            <person name="Strader C."/>
            <person name="Tesfaye S."/>
            <person name="Thomson T."/>
            <person name="Thoulutsang Y."/>
            <person name="Thoulutsang D."/>
            <person name="Topham K."/>
            <person name="Topping I."/>
            <person name="Tsamla T."/>
            <person name="Vassiliev H."/>
            <person name="Vo A."/>
            <person name="Wangchuk T."/>
            <person name="Wangdi T."/>
            <person name="Weiand M."/>
            <person name="Wilkinson J."/>
            <person name="Wilson A."/>
            <person name="Yadav S."/>
            <person name="Young G."/>
            <person name="Yu Q."/>
            <person name="Zembek L."/>
            <person name="Zhong D."/>
            <person name="Zimmer A."/>
            <person name="Zwirko Z."/>
            <person name="Jaffe D.B."/>
            <person name="Alvarez P."/>
            <person name="Brockman W."/>
            <person name="Butler J."/>
            <person name="Chin C."/>
            <person name="Gnerre S."/>
            <person name="Grabherr M."/>
            <person name="Kleber M."/>
            <person name="Mauceli E."/>
            <person name="MacCallum I."/>
        </authorList>
    </citation>
    <scope>NUCLEOTIDE SEQUENCE [LARGE SCALE GENOMIC DNA]</scope>
    <source>
        <strain evidence="9">Tucson 15287-2541.00</strain>
    </source>
</reference>
<name>B4JQU2_DROGR</name>
<keyword evidence="3 7" id="KW-0812">Transmembrane</keyword>
<dbReference type="PANTHER" id="PTHR22730:SF1">
    <property type="entry name" value="PROMININ-LIKE PROTEIN"/>
    <property type="match status" value="1"/>
</dbReference>
<dbReference type="PROSITE" id="PS51257">
    <property type="entry name" value="PROKAR_LIPOPROTEIN"/>
    <property type="match status" value="1"/>
</dbReference>
<dbReference type="Pfam" id="PF05478">
    <property type="entry name" value="Prominin"/>
    <property type="match status" value="1"/>
</dbReference>
<keyword evidence="6" id="KW-0325">Glycoprotein</keyword>
<dbReference type="HOGENOM" id="CLU_708985_0_0_1"/>
<keyword evidence="9" id="KW-1185">Reference proteome</keyword>
<dbReference type="InterPro" id="IPR008795">
    <property type="entry name" value="Prominin"/>
</dbReference>
<dbReference type="AlphaFoldDB" id="B4JQU2"/>
<evidence type="ECO:0000313" key="8">
    <source>
        <dbReference type="EMBL" id="EDV99272.1"/>
    </source>
</evidence>
<dbReference type="PANTHER" id="PTHR22730">
    <property type="entry name" value="PROMININ PROM PROTEIN"/>
    <property type="match status" value="1"/>
</dbReference>
<dbReference type="GO" id="GO:0016020">
    <property type="term" value="C:membrane"/>
    <property type="evidence" value="ECO:0007669"/>
    <property type="project" value="UniProtKB-SubCell"/>
</dbReference>
<sequence>MVKFGSARKIIHYTIFVVILLILIFLTIAILIGCCDRDHSDKICSKSTGATCLLIAIVLMFSVFSLVVLVGLFYFVMGLITYQGACAPFENPQIKSMLNRKDSVIKLNRDTTKDFHQSNPLALRMSTEIGECLPNETIFSILLGSNLYDIENKLRVKVIHSPLPEPKFFPFNSLDFNINLKVPMLLNNNFRDYHSEKFTKFLCDELTPVDLTEIIKEIFLLHPKLWTQWGIYDWARIALQNEAVNIQKFYDELVPKVLSHINEMRQILLEIDKLVLYKSNQFDKSLQILKEMSTRATIFMRDKGEETASELRRNVTIYVDDQVNNYIEMVISECLNNVGKCAPLAYIYYRSVAMVCDRLINPMNGFWVGLLLCGLLFLPIVFLAHHLQCLYRKMYQYTQYESQGIGIIEGGCARCTAYATPFRPGFFAHQPHYCVNGNPMPSIVHESALGATSVAETEAVLASNTLKRKQE</sequence>
<evidence type="ECO:0000256" key="5">
    <source>
        <dbReference type="ARBA" id="ARBA00023136"/>
    </source>
</evidence>
<feature type="transmembrane region" description="Helical" evidence="7">
    <location>
        <begin position="12"/>
        <end position="32"/>
    </location>
</feature>
<evidence type="ECO:0000256" key="3">
    <source>
        <dbReference type="ARBA" id="ARBA00022692"/>
    </source>
</evidence>
<comment type="subcellular location">
    <subcellularLocation>
        <location evidence="1">Membrane</location>
        <topology evidence="1">Multi-pass membrane protein</topology>
    </subcellularLocation>
</comment>
<dbReference type="Proteomes" id="UP000001070">
    <property type="component" value="Unassembled WGS sequence"/>
</dbReference>
<organism evidence="9">
    <name type="scientific">Drosophila grimshawi</name>
    <name type="common">Hawaiian fruit fly</name>
    <name type="synonym">Idiomyia grimshawi</name>
    <dbReference type="NCBI Taxonomy" id="7222"/>
    <lineage>
        <taxon>Eukaryota</taxon>
        <taxon>Metazoa</taxon>
        <taxon>Ecdysozoa</taxon>
        <taxon>Arthropoda</taxon>
        <taxon>Hexapoda</taxon>
        <taxon>Insecta</taxon>
        <taxon>Pterygota</taxon>
        <taxon>Neoptera</taxon>
        <taxon>Endopterygota</taxon>
        <taxon>Diptera</taxon>
        <taxon>Brachycera</taxon>
        <taxon>Muscomorpha</taxon>
        <taxon>Ephydroidea</taxon>
        <taxon>Drosophilidae</taxon>
        <taxon>Drosophila</taxon>
        <taxon>Hawaiian Drosophila</taxon>
    </lineage>
</organism>
<dbReference type="OrthoDB" id="6229420at2759"/>
<evidence type="ECO:0000256" key="7">
    <source>
        <dbReference type="SAM" id="Phobius"/>
    </source>
</evidence>
<feature type="transmembrane region" description="Helical" evidence="7">
    <location>
        <begin position="365"/>
        <end position="384"/>
    </location>
</feature>
<evidence type="ECO:0000256" key="2">
    <source>
        <dbReference type="ARBA" id="ARBA00006058"/>
    </source>
</evidence>
<protein>
    <submittedName>
        <fullName evidence="8">GH13117</fullName>
    </submittedName>
</protein>
<keyword evidence="5 7" id="KW-0472">Membrane</keyword>
<comment type="similarity">
    <text evidence="2">Belongs to the prominin family.</text>
</comment>
<accession>B4JQU2</accession>
<gene>
    <name evidence="8" type="primary">Dgri\GH13117</name>
    <name evidence="8" type="ORF">Dgri_GH13117</name>
</gene>
<proteinExistence type="inferred from homology"/>
<feature type="transmembrane region" description="Helical" evidence="7">
    <location>
        <begin position="53"/>
        <end position="77"/>
    </location>
</feature>